<protein>
    <submittedName>
        <fullName evidence="5">V-type ATP synthase subunit D</fullName>
    </submittedName>
</protein>
<dbReference type="Proteomes" id="UP001602119">
    <property type="component" value="Unassembled WGS sequence"/>
</dbReference>
<proteinExistence type="inferred from homology"/>
<evidence type="ECO:0000256" key="4">
    <source>
        <dbReference type="SAM" id="Coils"/>
    </source>
</evidence>
<name>A0ABW6UX37_MICFU</name>
<evidence type="ECO:0000313" key="6">
    <source>
        <dbReference type="Proteomes" id="UP001602119"/>
    </source>
</evidence>
<dbReference type="Pfam" id="PF01813">
    <property type="entry name" value="ATP-synt_D"/>
    <property type="match status" value="1"/>
</dbReference>
<feature type="coiled-coil region" evidence="4">
    <location>
        <begin position="19"/>
        <end position="49"/>
    </location>
</feature>
<keyword evidence="6" id="KW-1185">Reference proteome</keyword>
<keyword evidence="3" id="KW-0406">Ion transport</keyword>
<comment type="caution">
    <text evidence="5">The sequence shown here is derived from an EMBL/GenBank/DDBJ whole genome shotgun (WGS) entry which is preliminary data.</text>
</comment>
<organism evidence="5 6">
    <name type="scientific">Microtetraspora fusca</name>
    <dbReference type="NCBI Taxonomy" id="1997"/>
    <lineage>
        <taxon>Bacteria</taxon>
        <taxon>Bacillati</taxon>
        <taxon>Actinomycetota</taxon>
        <taxon>Actinomycetes</taxon>
        <taxon>Streptosporangiales</taxon>
        <taxon>Streptosporangiaceae</taxon>
        <taxon>Microtetraspora</taxon>
    </lineage>
</organism>
<keyword evidence="2" id="KW-0813">Transport</keyword>
<dbReference type="InterPro" id="IPR002699">
    <property type="entry name" value="V_ATPase_D"/>
</dbReference>
<evidence type="ECO:0000256" key="1">
    <source>
        <dbReference type="ARBA" id="ARBA00005850"/>
    </source>
</evidence>
<accession>A0ABW6UX37</accession>
<evidence type="ECO:0000313" key="5">
    <source>
        <dbReference type="EMBL" id="MFF4771616.1"/>
    </source>
</evidence>
<dbReference type="RefSeq" id="WP_169809032.1">
    <property type="nucleotide sequence ID" value="NZ_BBYK01000069.1"/>
</dbReference>
<keyword evidence="4" id="KW-0175">Coiled coil</keyword>
<sequence>MTLKVPPGRAGRLWLRHRLAALRRGLAVLDRKRRILRQERDRLMRLAARTGEEWEAACREADTWLLRASLLGGRRTVRLAGGGPLAEVRVEWIDAMGTSYPGRSAFRPPAPVASPPLTLTAALVPAREACLAALRAGVEHAVAAEAARIVTAEEAMTGRRIRALRDLLLPRLEEALAAVELALDEMERSDGARVRRALAAAETRDRSGPAQQ</sequence>
<dbReference type="EMBL" id="JBIAXI010000001">
    <property type="protein sequence ID" value="MFF4771616.1"/>
    <property type="molecule type" value="Genomic_DNA"/>
</dbReference>
<dbReference type="Gene3D" id="1.10.287.3240">
    <property type="match status" value="1"/>
</dbReference>
<reference evidence="5 6" key="1">
    <citation type="submission" date="2024-10" db="EMBL/GenBank/DDBJ databases">
        <title>The Natural Products Discovery Center: Release of the First 8490 Sequenced Strains for Exploring Actinobacteria Biosynthetic Diversity.</title>
        <authorList>
            <person name="Kalkreuter E."/>
            <person name="Kautsar S.A."/>
            <person name="Yang D."/>
            <person name="Bader C.D."/>
            <person name="Teijaro C.N."/>
            <person name="Fluegel L."/>
            <person name="Davis C.M."/>
            <person name="Simpson J.R."/>
            <person name="Lauterbach L."/>
            <person name="Steele A.D."/>
            <person name="Gui C."/>
            <person name="Meng S."/>
            <person name="Li G."/>
            <person name="Viehrig K."/>
            <person name="Ye F."/>
            <person name="Su P."/>
            <person name="Kiefer A.F."/>
            <person name="Nichols A."/>
            <person name="Cepeda A.J."/>
            <person name="Yan W."/>
            <person name="Fan B."/>
            <person name="Jiang Y."/>
            <person name="Adhikari A."/>
            <person name="Zheng C.-J."/>
            <person name="Schuster L."/>
            <person name="Cowan T.M."/>
            <person name="Smanski M.J."/>
            <person name="Chevrette M.G."/>
            <person name="De Carvalho L.P.S."/>
            <person name="Shen B."/>
        </authorList>
    </citation>
    <scope>NUCLEOTIDE SEQUENCE [LARGE SCALE GENOMIC DNA]</scope>
    <source>
        <strain evidence="5 6">NPDC001281</strain>
    </source>
</reference>
<gene>
    <name evidence="5" type="ORF">ACFY05_02020</name>
</gene>
<evidence type="ECO:0000256" key="3">
    <source>
        <dbReference type="ARBA" id="ARBA00023065"/>
    </source>
</evidence>
<comment type="similarity">
    <text evidence="1">Belongs to the V-ATPase D subunit family.</text>
</comment>
<evidence type="ECO:0000256" key="2">
    <source>
        <dbReference type="ARBA" id="ARBA00022448"/>
    </source>
</evidence>